<comment type="catalytic activity">
    <reaction evidence="8">
        <text>(sulfur carrier)-H + L-cysteine = (sulfur carrier)-SH + L-alanine</text>
        <dbReference type="Rhea" id="RHEA:43892"/>
        <dbReference type="Rhea" id="RHEA-COMP:14737"/>
        <dbReference type="Rhea" id="RHEA-COMP:14739"/>
        <dbReference type="ChEBI" id="CHEBI:29917"/>
        <dbReference type="ChEBI" id="CHEBI:35235"/>
        <dbReference type="ChEBI" id="CHEBI:57972"/>
        <dbReference type="ChEBI" id="CHEBI:64428"/>
        <dbReference type="EC" id="2.8.1.7"/>
    </reaction>
</comment>
<organism evidence="10 11">
    <name type="scientific">Salegentibacter echinorum</name>
    <dbReference type="NCBI Taxonomy" id="1073325"/>
    <lineage>
        <taxon>Bacteria</taxon>
        <taxon>Pseudomonadati</taxon>
        <taxon>Bacteroidota</taxon>
        <taxon>Flavobacteriia</taxon>
        <taxon>Flavobacteriales</taxon>
        <taxon>Flavobacteriaceae</taxon>
        <taxon>Salegentibacter</taxon>
    </lineage>
</organism>
<dbReference type="Proteomes" id="UP000183945">
    <property type="component" value="Unassembled WGS sequence"/>
</dbReference>
<dbReference type="PIRSF" id="PIRSF005572">
    <property type="entry name" value="NifS"/>
    <property type="match status" value="1"/>
</dbReference>
<evidence type="ECO:0000313" key="10">
    <source>
        <dbReference type="EMBL" id="SHF79271.1"/>
    </source>
</evidence>
<comment type="function">
    <text evidence="2">Catalyzes the removal of elemental sulfur and selenium atoms from L-cysteine, L-cystine, L-selenocysteine, and L-selenocystine to produce L-alanine.</text>
</comment>
<name>A0A1M5EJM3_SALEC</name>
<evidence type="ECO:0000256" key="6">
    <source>
        <dbReference type="ARBA" id="ARBA00022679"/>
    </source>
</evidence>
<dbReference type="PANTHER" id="PTHR43586">
    <property type="entry name" value="CYSTEINE DESULFURASE"/>
    <property type="match status" value="1"/>
</dbReference>
<dbReference type="EC" id="2.8.1.7" evidence="4"/>
<keyword evidence="10" id="KW-0456">Lyase</keyword>
<evidence type="ECO:0000313" key="11">
    <source>
        <dbReference type="Proteomes" id="UP000183945"/>
    </source>
</evidence>
<dbReference type="EMBL" id="FQVT01000002">
    <property type="protein sequence ID" value="SHF79271.1"/>
    <property type="molecule type" value="Genomic_DNA"/>
</dbReference>
<dbReference type="PANTHER" id="PTHR43586:SF8">
    <property type="entry name" value="CYSTEINE DESULFURASE 1, CHLOROPLASTIC"/>
    <property type="match status" value="1"/>
</dbReference>
<dbReference type="InterPro" id="IPR000192">
    <property type="entry name" value="Aminotrans_V_dom"/>
</dbReference>
<evidence type="ECO:0000256" key="5">
    <source>
        <dbReference type="ARBA" id="ARBA00021850"/>
    </source>
</evidence>
<comment type="similarity">
    <text evidence="3">Belongs to the class-V pyridoxal-phosphate-dependent aminotransferase family. Csd subfamily.</text>
</comment>
<dbReference type="OrthoDB" id="9804366at2"/>
<evidence type="ECO:0000256" key="4">
    <source>
        <dbReference type="ARBA" id="ARBA00012239"/>
    </source>
</evidence>
<feature type="domain" description="Aminotransferase class V" evidence="9">
    <location>
        <begin position="32"/>
        <end position="400"/>
    </location>
</feature>
<gene>
    <name evidence="10" type="ORF">SAMN05444483_102398</name>
</gene>
<reference evidence="11" key="1">
    <citation type="submission" date="2016-11" db="EMBL/GenBank/DDBJ databases">
        <authorList>
            <person name="Varghese N."/>
            <person name="Submissions S."/>
        </authorList>
    </citation>
    <scope>NUCLEOTIDE SEQUENCE [LARGE SCALE GENOMIC DNA]</scope>
    <source>
        <strain evidence="11">DSM 24579</strain>
    </source>
</reference>
<dbReference type="SUPFAM" id="SSF53383">
    <property type="entry name" value="PLP-dependent transferases"/>
    <property type="match status" value="1"/>
</dbReference>
<dbReference type="AlphaFoldDB" id="A0A1M5EJM3"/>
<dbReference type="GO" id="GO:0031071">
    <property type="term" value="F:cysteine desulfurase activity"/>
    <property type="evidence" value="ECO:0007669"/>
    <property type="project" value="UniProtKB-EC"/>
</dbReference>
<proteinExistence type="inferred from homology"/>
<dbReference type="RefSeq" id="WP_072877595.1">
    <property type="nucleotide sequence ID" value="NZ_FQVT01000002.1"/>
</dbReference>
<dbReference type="GO" id="GO:0016829">
    <property type="term" value="F:lyase activity"/>
    <property type="evidence" value="ECO:0007669"/>
    <property type="project" value="UniProtKB-KW"/>
</dbReference>
<dbReference type="CDD" id="cd06453">
    <property type="entry name" value="SufS_like"/>
    <property type="match status" value="1"/>
</dbReference>
<evidence type="ECO:0000256" key="2">
    <source>
        <dbReference type="ARBA" id="ARBA00002824"/>
    </source>
</evidence>
<dbReference type="STRING" id="1073325.SAMN05444483_102398"/>
<evidence type="ECO:0000256" key="7">
    <source>
        <dbReference type="ARBA" id="ARBA00022898"/>
    </source>
</evidence>
<keyword evidence="7" id="KW-0663">Pyridoxal phosphate</keyword>
<evidence type="ECO:0000259" key="9">
    <source>
        <dbReference type="Pfam" id="PF00266"/>
    </source>
</evidence>
<dbReference type="GO" id="GO:0006534">
    <property type="term" value="P:cysteine metabolic process"/>
    <property type="evidence" value="ECO:0007669"/>
    <property type="project" value="InterPro"/>
</dbReference>
<keyword evidence="6" id="KW-0808">Transferase</keyword>
<evidence type="ECO:0000256" key="3">
    <source>
        <dbReference type="ARBA" id="ARBA00010447"/>
    </source>
</evidence>
<keyword evidence="11" id="KW-1185">Reference proteome</keyword>
<dbReference type="InterPro" id="IPR016454">
    <property type="entry name" value="Cysteine_dSase"/>
</dbReference>
<evidence type="ECO:0000256" key="1">
    <source>
        <dbReference type="ARBA" id="ARBA00001933"/>
    </source>
</evidence>
<sequence>MSIATNNIALNLEKIRKDFPVLNREVNGYPLVYLDNAATSQTPKQVMDAIVDYYSNYNANIHRGVHSLSQEATDKYEAARKTIQQHFNAEKLHEIIFTAGTTHGINLVANGFASILKKGDEILVSAMEHHSNIVPWQILCEKTGAVLKVIPMNQEGELVYEEFEALLSEKTKMVFVNHVSNALGTINPIKKIIDKAHEYNAAVLIDGAQAAPHIKADVQALDADFYVVSAHKMCGPTGVGILYGKEEWLNKMPPYQGGGEMIATVSFDKTTYADLPHKFEAGTPNICGGIAFGAALDYMNAIGFEPIARYEEELLNYATLKLQEIEGMQFYGTSREKTAVISFNIEGLHPYDIGTLVDKMGIAVRTGHHCAQPIMDFYKIPGTVRASFSFYNTKEEIDRFIEALKKAKMMLS</sequence>
<accession>A0A1M5EJM3</accession>
<dbReference type="Pfam" id="PF00266">
    <property type="entry name" value="Aminotran_5"/>
    <property type="match status" value="1"/>
</dbReference>
<dbReference type="InterPro" id="IPR015422">
    <property type="entry name" value="PyrdxlP-dep_Trfase_small"/>
</dbReference>
<evidence type="ECO:0000256" key="8">
    <source>
        <dbReference type="ARBA" id="ARBA00050776"/>
    </source>
</evidence>
<dbReference type="Gene3D" id="3.90.1150.10">
    <property type="entry name" value="Aspartate Aminotransferase, domain 1"/>
    <property type="match status" value="1"/>
</dbReference>
<protein>
    <recommendedName>
        <fullName evidence="5">Probable cysteine desulfurase</fullName>
        <ecNumber evidence="4">2.8.1.7</ecNumber>
    </recommendedName>
</protein>
<dbReference type="Gene3D" id="3.40.640.10">
    <property type="entry name" value="Type I PLP-dependent aspartate aminotransferase-like (Major domain)"/>
    <property type="match status" value="1"/>
</dbReference>
<comment type="cofactor">
    <cofactor evidence="1">
        <name>pyridoxal 5'-phosphate</name>
        <dbReference type="ChEBI" id="CHEBI:597326"/>
    </cofactor>
</comment>
<dbReference type="NCBIfam" id="TIGR01979">
    <property type="entry name" value="sufS"/>
    <property type="match status" value="1"/>
</dbReference>
<dbReference type="InterPro" id="IPR010970">
    <property type="entry name" value="Cys_dSase_SufS"/>
</dbReference>
<dbReference type="GO" id="GO:0030170">
    <property type="term" value="F:pyridoxal phosphate binding"/>
    <property type="evidence" value="ECO:0007669"/>
    <property type="project" value="InterPro"/>
</dbReference>
<dbReference type="InterPro" id="IPR015424">
    <property type="entry name" value="PyrdxlP-dep_Trfase"/>
</dbReference>
<dbReference type="InterPro" id="IPR015421">
    <property type="entry name" value="PyrdxlP-dep_Trfase_major"/>
</dbReference>